<feature type="compositionally biased region" description="Polar residues" evidence="1">
    <location>
        <begin position="654"/>
        <end position="668"/>
    </location>
</feature>
<dbReference type="AlphaFoldDB" id="A0AAV0APH4"/>
<reference evidence="2" key="1">
    <citation type="submission" date="2022-06" db="EMBL/GenBank/DDBJ databases">
        <authorList>
            <consortium name="SYNGENTA / RWTH Aachen University"/>
        </authorList>
    </citation>
    <scope>NUCLEOTIDE SEQUENCE</scope>
</reference>
<comment type="caution">
    <text evidence="2">The sequence shown here is derived from an EMBL/GenBank/DDBJ whole genome shotgun (WGS) entry which is preliminary data.</text>
</comment>
<feature type="compositionally biased region" description="Basic and acidic residues" evidence="1">
    <location>
        <begin position="726"/>
        <end position="739"/>
    </location>
</feature>
<feature type="compositionally biased region" description="Basic and acidic residues" evidence="1">
    <location>
        <begin position="525"/>
        <end position="535"/>
    </location>
</feature>
<proteinExistence type="predicted"/>
<feature type="compositionally biased region" description="Basic and acidic residues" evidence="1">
    <location>
        <begin position="678"/>
        <end position="693"/>
    </location>
</feature>
<name>A0AAV0APH4_PHAPC</name>
<evidence type="ECO:0000313" key="2">
    <source>
        <dbReference type="EMBL" id="CAH7669697.1"/>
    </source>
</evidence>
<feature type="region of interest" description="Disordered" evidence="1">
    <location>
        <begin position="164"/>
        <end position="185"/>
    </location>
</feature>
<feature type="region of interest" description="Disordered" evidence="1">
    <location>
        <begin position="265"/>
        <end position="287"/>
    </location>
</feature>
<sequence>MLEEIGLGPYCRPGFKAPFEYKSSLLNDNSKGKSKSSSPSLGQSAESLEETSSIDTSGLRLVSHPNNGKIFQPRSIVLFSVASKRSWPANNFATSLGLDLSYYPKPWATQGSSSGNTASPDFTPQAERPVESMSQWERAFGVNSQNGGDKNYFHFPSYSPSTRSQDSTWPTIPVANNTVNDSTPTGIMPMDIDNEDHYSDSSISSSYSLSHSEPITTNFSRALSRSVGFQPDSQRNIFDATESSDGSQPYFGKVIFPPGSIAWASTQSTSQKRTDTSRDLGVGTSSGIRSEPTLNTSYFNQLINAATDSDSCLSMMGFEAERKSRPSVCSKLERNSRVMNLSEYRAEPSGSKTSFDNQHHHYNSQASTDESYQYLEPEANFFSPIRGQEASIEQVVPNDQQFDIGSPEGPPLRWELEPDIYDDFESITHDPTQNSFDIFSEDINDPEAPINVEWSKEPLTDLASGSNLEPYEAEPLQRTATLAEGCRENLEIFQAPINPESNTQISEETRLDNTEPELNVTSYETETRALEKYSADTESQGMRSEPKGRSGGRSTRKKRKIETVEDQSEEVSRGWTGRLRSKPTEMNCLKESKKSSKIEFNLTSKEQTTKRNVKKTLRGTTKDCSKDSKTTDSTTSCLRDSTSRTKRSKTQSSNQTKKLSNEISTETNNRNKKPKKSSKTESSKVSNEKEVKKIKSTRSSRGSIKIENLESNENEGWTGRLRKRSRVTEKCIEDREEKRSSKRFKT</sequence>
<accession>A0AAV0APH4</accession>
<feature type="region of interest" description="Disordered" evidence="1">
    <location>
        <begin position="28"/>
        <end position="59"/>
    </location>
</feature>
<gene>
    <name evidence="2" type="ORF">PPACK8108_LOCUS4338</name>
</gene>
<feature type="compositionally biased region" description="Basic and acidic residues" evidence="1">
    <location>
        <begin position="620"/>
        <end position="630"/>
    </location>
</feature>
<feature type="region of interest" description="Disordered" evidence="1">
    <location>
        <begin position="501"/>
        <end position="746"/>
    </location>
</feature>
<keyword evidence="3" id="KW-1185">Reference proteome</keyword>
<dbReference type="EMBL" id="CALTRL010000799">
    <property type="protein sequence ID" value="CAH7669697.1"/>
    <property type="molecule type" value="Genomic_DNA"/>
</dbReference>
<feature type="compositionally biased region" description="Low complexity" evidence="1">
    <location>
        <begin position="28"/>
        <end position="44"/>
    </location>
</feature>
<organism evidence="2 3">
    <name type="scientific">Phakopsora pachyrhizi</name>
    <name type="common">Asian soybean rust disease fungus</name>
    <dbReference type="NCBI Taxonomy" id="170000"/>
    <lineage>
        <taxon>Eukaryota</taxon>
        <taxon>Fungi</taxon>
        <taxon>Dikarya</taxon>
        <taxon>Basidiomycota</taxon>
        <taxon>Pucciniomycotina</taxon>
        <taxon>Pucciniomycetes</taxon>
        <taxon>Pucciniales</taxon>
        <taxon>Phakopsoraceae</taxon>
        <taxon>Phakopsora</taxon>
    </lineage>
</organism>
<feature type="compositionally biased region" description="Basic and acidic residues" evidence="1">
    <location>
        <begin position="588"/>
        <end position="597"/>
    </location>
</feature>
<evidence type="ECO:0000256" key="1">
    <source>
        <dbReference type="SAM" id="MobiDB-lite"/>
    </source>
</evidence>
<protein>
    <submittedName>
        <fullName evidence="2">Uncharacterized protein</fullName>
    </submittedName>
</protein>
<evidence type="ECO:0000313" key="3">
    <source>
        <dbReference type="Proteomes" id="UP001153365"/>
    </source>
</evidence>
<dbReference type="Proteomes" id="UP001153365">
    <property type="component" value="Unassembled WGS sequence"/>
</dbReference>